<dbReference type="Proteomes" id="UP001519290">
    <property type="component" value="Unassembled WGS sequence"/>
</dbReference>
<dbReference type="InterPro" id="IPR006311">
    <property type="entry name" value="TAT_signal"/>
</dbReference>
<dbReference type="SUPFAM" id="SSF53474">
    <property type="entry name" value="alpha/beta-Hydrolases"/>
    <property type="match status" value="1"/>
</dbReference>
<dbReference type="PANTHER" id="PTHR43037:SF1">
    <property type="entry name" value="BLL1128 PROTEIN"/>
    <property type="match status" value="1"/>
</dbReference>
<sequence length="415" mass="44693">MSRPVRRRSLFAAGSALAATATAPAALAAPPGGRTAPFTLDALVLDGGEQVVSVTICASRRGGLPTGELPTSTFTVHARGTNPLTGAVAFDLDRSVTAAHADHRGAITLELEHGYEVEGATTLDYLDDFERNVRLDLEYTITQNAPLPTRSETHARIDSFEQGELVNPEVDAFTSHVSASGTNYRLFSPPRHGRHAELPLVVWLHGGGEGGIGEGGSEYYDNETHLRANRGALGPATEAAQELFGGIYVVAPQCPSAWMLDGPAFEPLIEEILEEVAAVHPVDRERVHVTGCSNGGYMTLKMVVENPGVFASAVPICGVVQEYYDSPGPLISDQELRDIAAPTWLIASADDDTVDPQANTVHAHELIESSIMTLYDTVTWEGVRYPGHFSWIYAARNHPSLDGLSLWEWMSTQEL</sequence>
<dbReference type="Pfam" id="PF00326">
    <property type="entry name" value="Peptidase_S9"/>
    <property type="match status" value="1"/>
</dbReference>
<feature type="domain" description="Peptidase S9 prolyl oligopeptidase catalytic" evidence="3">
    <location>
        <begin position="273"/>
        <end position="321"/>
    </location>
</feature>
<evidence type="ECO:0000313" key="5">
    <source>
        <dbReference type="Proteomes" id="UP001519290"/>
    </source>
</evidence>
<evidence type="ECO:0000313" key="4">
    <source>
        <dbReference type="EMBL" id="MBP2381721.1"/>
    </source>
</evidence>
<evidence type="ECO:0000259" key="3">
    <source>
        <dbReference type="Pfam" id="PF00326"/>
    </source>
</evidence>
<comment type="caution">
    <text evidence="4">The sequence shown here is derived from an EMBL/GenBank/DDBJ whole genome shotgun (WGS) entry which is preliminary data.</text>
</comment>
<reference evidence="4 5" key="1">
    <citation type="submission" date="2021-03" db="EMBL/GenBank/DDBJ databases">
        <title>Sequencing the genomes of 1000 actinobacteria strains.</title>
        <authorList>
            <person name="Klenk H.-P."/>
        </authorList>
    </citation>
    <scope>NUCLEOTIDE SEQUENCE [LARGE SCALE GENOMIC DNA]</scope>
    <source>
        <strain evidence="4 5">DSM 14566</strain>
    </source>
</reference>
<evidence type="ECO:0000256" key="2">
    <source>
        <dbReference type="SAM" id="SignalP"/>
    </source>
</evidence>
<dbReference type="PROSITE" id="PS51318">
    <property type="entry name" value="TAT"/>
    <property type="match status" value="1"/>
</dbReference>
<keyword evidence="1 2" id="KW-0732">Signal</keyword>
<keyword evidence="5" id="KW-1185">Reference proteome</keyword>
<dbReference type="EMBL" id="JAGIOD010000001">
    <property type="protein sequence ID" value="MBP2381721.1"/>
    <property type="molecule type" value="Genomic_DNA"/>
</dbReference>
<accession>A0ABS4X019</accession>
<proteinExistence type="predicted"/>
<name>A0ABS4X019_9MICO</name>
<dbReference type="InterPro" id="IPR029058">
    <property type="entry name" value="AB_hydrolase_fold"/>
</dbReference>
<evidence type="ECO:0000256" key="1">
    <source>
        <dbReference type="ARBA" id="ARBA00022729"/>
    </source>
</evidence>
<dbReference type="RefSeq" id="WP_209901095.1">
    <property type="nucleotide sequence ID" value="NZ_BAAAJW010000002.1"/>
</dbReference>
<feature type="signal peptide" evidence="2">
    <location>
        <begin position="1"/>
        <end position="28"/>
    </location>
</feature>
<dbReference type="PANTHER" id="PTHR43037">
    <property type="entry name" value="UNNAMED PRODUCT-RELATED"/>
    <property type="match status" value="1"/>
</dbReference>
<organism evidence="4 5">
    <name type="scientific">Brachybacterium sacelli</name>
    <dbReference type="NCBI Taxonomy" id="173364"/>
    <lineage>
        <taxon>Bacteria</taxon>
        <taxon>Bacillati</taxon>
        <taxon>Actinomycetota</taxon>
        <taxon>Actinomycetes</taxon>
        <taxon>Micrococcales</taxon>
        <taxon>Dermabacteraceae</taxon>
        <taxon>Brachybacterium</taxon>
    </lineage>
</organism>
<dbReference type="InterPro" id="IPR050955">
    <property type="entry name" value="Plant_Biomass_Hydrol_Est"/>
</dbReference>
<dbReference type="InterPro" id="IPR001375">
    <property type="entry name" value="Peptidase_S9_cat"/>
</dbReference>
<feature type="chain" id="PRO_5047447977" evidence="2">
    <location>
        <begin position="29"/>
        <end position="415"/>
    </location>
</feature>
<dbReference type="Gene3D" id="2.60.40.2180">
    <property type="match status" value="1"/>
</dbReference>
<dbReference type="Gene3D" id="3.40.50.1820">
    <property type="entry name" value="alpha/beta hydrolase"/>
    <property type="match status" value="1"/>
</dbReference>
<protein>
    <submittedName>
        <fullName evidence="4">Peptidase</fullName>
    </submittedName>
</protein>
<gene>
    <name evidence="4" type="ORF">JOF43_001678</name>
</gene>